<dbReference type="InterPro" id="IPR009081">
    <property type="entry name" value="PP-bd_ACP"/>
</dbReference>
<keyword evidence="3" id="KW-0597">Phosphoprotein</keyword>
<protein>
    <submittedName>
        <fullName evidence="5">Amino acid adenylation domain-containing protein</fullName>
    </submittedName>
</protein>
<organism evidence="5 6">
    <name type="scientific">Tahibacter amnicola</name>
    <dbReference type="NCBI Taxonomy" id="2976241"/>
    <lineage>
        <taxon>Bacteria</taxon>
        <taxon>Pseudomonadati</taxon>
        <taxon>Pseudomonadota</taxon>
        <taxon>Gammaproteobacteria</taxon>
        <taxon>Lysobacterales</taxon>
        <taxon>Rhodanobacteraceae</taxon>
        <taxon>Tahibacter</taxon>
    </lineage>
</organism>
<evidence type="ECO:0000256" key="1">
    <source>
        <dbReference type="ARBA" id="ARBA00001957"/>
    </source>
</evidence>
<keyword evidence="6" id="KW-1185">Reference proteome</keyword>
<keyword evidence="2" id="KW-0596">Phosphopantetheine</keyword>
<dbReference type="Gene3D" id="3.30.300.30">
    <property type="match status" value="4"/>
</dbReference>
<dbReference type="PROSITE" id="PS00012">
    <property type="entry name" value="PHOSPHOPANTETHEINE"/>
    <property type="match status" value="4"/>
</dbReference>
<dbReference type="EMBL" id="CP104694">
    <property type="protein sequence ID" value="UXI65932.1"/>
    <property type="molecule type" value="Genomic_DNA"/>
</dbReference>
<dbReference type="PROSITE" id="PS50075">
    <property type="entry name" value="CARRIER"/>
    <property type="match status" value="4"/>
</dbReference>
<dbReference type="InterPro" id="IPR020845">
    <property type="entry name" value="AMP-binding_CS"/>
</dbReference>
<dbReference type="Gene3D" id="3.40.50.980">
    <property type="match status" value="6"/>
</dbReference>
<dbReference type="SUPFAM" id="SSF47336">
    <property type="entry name" value="ACP-like"/>
    <property type="match status" value="4"/>
</dbReference>
<dbReference type="Gene3D" id="1.10.1200.10">
    <property type="entry name" value="ACP-like"/>
    <property type="match status" value="4"/>
</dbReference>
<evidence type="ECO:0000256" key="2">
    <source>
        <dbReference type="ARBA" id="ARBA00022450"/>
    </source>
</evidence>
<dbReference type="Gene3D" id="3.30.559.30">
    <property type="entry name" value="Nonribosomal peptide synthetase, condensation domain"/>
    <property type="match status" value="5"/>
</dbReference>
<dbReference type="PANTHER" id="PTHR45527">
    <property type="entry name" value="NONRIBOSOMAL PEPTIDE SYNTHETASE"/>
    <property type="match status" value="1"/>
</dbReference>
<gene>
    <name evidence="5" type="ORF">N4264_14330</name>
</gene>
<reference evidence="5" key="1">
    <citation type="submission" date="2022-09" db="EMBL/GenBank/DDBJ databases">
        <title>Tahibacter sp. nov., isolated from a fresh water.</title>
        <authorList>
            <person name="Baek J.H."/>
            <person name="Lee J.K."/>
            <person name="Kim J.M."/>
            <person name="Jeon C.O."/>
        </authorList>
    </citation>
    <scope>NUCLEOTIDE SEQUENCE</scope>
    <source>
        <strain evidence="5">W38</strain>
    </source>
</reference>
<dbReference type="InterPro" id="IPR000873">
    <property type="entry name" value="AMP-dep_synth/lig_dom"/>
</dbReference>
<dbReference type="Gene3D" id="2.30.38.10">
    <property type="entry name" value="Luciferase, Domain 3"/>
    <property type="match status" value="3"/>
</dbReference>
<evidence type="ECO:0000256" key="3">
    <source>
        <dbReference type="ARBA" id="ARBA00022553"/>
    </source>
</evidence>
<dbReference type="RefSeq" id="WP_261692927.1">
    <property type="nucleotide sequence ID" value="NZ_CP104694.1"/>
</dbReference>
<feature type="domain" description="Carrier" evidence="4">
    <location>
        <begin position="3182"/>
        <end position="3257"/>
    </location>
</feature>
<dbReference type="Pfam" id="PF13193">
    <property type="entry name" value="AMP-binding_C"/>
    <property type="match status" value="4"/>
</dbReference>
<dbReference type="CDD" id="cd17643">
    <property type="entry name" value="A_NRPS_Cytc1-like"/>
    <property type="match status" value="2"/>
</dbReference>
<feature type="domain" description="Carrier" evidence="4">
    <location>
        <begin position="1028"/>
        <end position="1103"/>
    </location>
</feature>
<dbReference type="CDD" id="cd05930">
    <property type="entry name" value="A_NRPS"/>
    <property type="match status" value="2"/>
</dbReference>
<feature type="domain" description="Carrier" evidence="4">
    <location>
        <begin position="4257"/>
        <end position="4331"/>
    </location>
</feature>
<proteinExistence type="predicted"/>
<accession>A0ABY6B8N8</accession>
<dbReference type="NCBIfam" id="NF003417">
    <property type="entry name" value="PRK04813.1"/>
    <property type="match status" value="4"/>
</dbReference>
<dbReference type="Pfam" id="PF00550">
    <property type="entry name" value="PP-binding"/>
    <property type="match status" value="4"/>
</dbReference>
<dbReference type="NCBIfam" id="TIGR01733">
    <property type="entry name" value="AA-adenyl-dom"/>
    <property type="match status" value="4"/>
</dbReference>
<comment type="cofactor">
    <cofactor evidence="1">
        <name>pantetheine 4'-phosphate</name>
        <dbReference type="ChEBI" id="CHEBI:47942"/>
    </cofactor>
</comment>
<dbReference type="InterPro" id="IPR023213">
    <property type="entry name" value="CAT-like_dom_sf"/>
</dbReference>
<dbReference type="PANTHER" id="PTHR45527:SF14">
    <property type="entry name" value="PLIPASTATIN SYNTHASE SUBUNIT B"/>
    <property type="match status" value="1"/>
</dbReference>
<dbReference type="Pfam" id="PF00501">
    <property type="entry name" value="AMP-binding"/>
    <property type="match status" value="4"/>
</dbReference>
<dbReference type="InterPro" id="IPR042099">
    <property type="entry name" value="ANL_N_sf"/>
</dbReference>
<feature type="domain" description="Carrier" evidence="4">
    <location>
        <begin position="2102"/>
        <end position="2179"/>
    </location>
</feature>
<dbReference type="InterPro" id="IPR045851">
    <property type="entry name" value="AMP-bd_C_sf"/>
</dbReference>
<dbReference type="InterPro" id="IPR036736">
    <property type="entry name" value="ACP-like_sf"/>
</dbReference>
<dbReference type="CDD" id="cd19531">
    <property type="entry name" value="LCL_NRPS-like"/>
    <property type="match status" value="3"/>
</dbReference>
<dbReference type="InterPro" id="IPR025110">
    <property type="entry name" value="AMP-bd_C"/>
</dbReference>
<dbReference type="CDD" id="cd19544">
    <property type="entry name" value="E-C_NRPS"/>
    <property type="match status" value="1"/>
</dbReference>
<name>A0ABY6B8N8_9GAMM</name>
<dbReference type="InterPro" id="IPR006162">
    <property type="entry name" value="Ppantetheine_attach_site"/>
</dbReference>
<sequence>MNTKAPIDIEAIKRDLLRRRLLATAVPSRQLDTIPVADRNAVIPLSPAQQRLWFIDQLDPTGSSAYHMPAGLRFRGSLDVTALQAALGSIVARHENLRTTFAKVDGSPRQVIAPAGQGLALVEQDISALHGEAQAAALRSLVDQETRAPFDLSTGPLVRGRLLRLSNDDHVLVLTMHHIVSDGWSLGVMVREFSALYTAYVQGQPDPLPPLPIQYADYAAWQHQWLRGDVLERQLRFWRDHLTGAPALLDLPTDRPRPLEQSYAGGVAKVQLSAELVQDVRALSKRHGATVFMTLLASWSVLLARLSGQSDVVVGTPAANRQRPELAPLTGFFANTLALRMRLEDNPSVAELMSQVKETMLGAYANQETPIEHVFDALQPVRSRSHSTLFQTMLAFDNTPNGGALELPGLSLSVLEMPHSTSRFDMTLAFTEIDDQLFGVLEYASDLFDASTIERWVGYWKRILASMAADDAQRVSALPMLDEAERHQLLDAFNATTANDLPGTLVHGAFEAQVARTPDATAVEQDGERLSYAQLNARANRLAHYLVSLGVKPDDRVAICIERSVEMLVGLLGILKAGGAYVPLDPAYPAARLAHMLSDSAPVALLTQAKLRASISEWAAATVPLVVLDTEEQAPQWAQLPACNPDPQPQGLSPTHLAYVIYTSGSTGQPKGVMVEHRQVVNLMAAHAAHAALTHGDRVLQFSSFSFDASVEEIFPVLSVGATVVLRPAEVAPDRSFTRLLREQRITVVELPTAFWHQWVGSAEFESSLSESLVRLVVIGGEKADPQAYAAWLTGCHGRPCHLLNTYGPTEATVYASAIRFDNNASALPLAVVPIGKPTRNVKIYVLDARGEPVPLGVAGEIHIGGAQVARGYLNRVELTRERFVADPFGGSDARMYRTGDLGRWLPDGSIEYLGRNDHQVKIRGFRIELGEVEAQLQGLPDVRTAVVLAREDVPGEKRLVAYVVARDGRMLAAADLREQLADHLPEHMLPSAIVSLAALPYTPNGKLDRAALPAPDDASVARREYEAPVGEIEQALARIWQDLLNLERVGRHDHFFELGGHSLMAVQVVSRLHQQQGIELPLRELFAQPTLASLAQAAANSGSARQPALVRADRSKSLPLSWAQQRLWFLDQLDSAAGGAYHIAIALRLQGQLDRQALQAALDRVVARHESLRTRFATAGESGAACQWIGPEDTGCALAFEDLSARVPADREVTVHTRAREVAQAPFDLARGPLLRGRLLQLAPDDHALLVAMHHIIADGWSMGVLLREVGALYTAFVTGGDDPLPPLPIQYADYALWQRDWLQGAALEQQVRYWRDQLAGAPVLLELPTDRPRPAQQSYRGASVGFAFDTALTTRLKRAAEAQGVTLFMLLYAGWSLLLSRLSGQPDVVVGVPVANRRRAEVEGAIGFFVNTVPLRLQVDDALSVQQFLAHVRDLTLAGFDHQDVPFEQVVEALNPSRSLAHSPVFQNLLALQNTPTAAVTLPGLQLSGQAVEPGTAQFDLSLLMQEDEAQLGGSLNYASDLFDEATIRRWVGHLEVLLYALSGDAQQPVATLPWLDPAQRRRVLDWSAPRAAFPREASALLHQRFEQQASRTPDAIAVEYEDQTLTYAQLETRANQWAHRLRAAGVGPDRLVGLCVERSVELVIGVLAILKAGGAYVPLDPAYPPQRLAYLLKDAAPVLVLAQSSCHGILPDSDVPVLVMDPAAVADQPVQAPVVPGLSATHLAYVIYTSGSTGQPKGVMVEHAQVMRLFAASHAEFGFGTGDTWTLFHSFAFDFSVWELWGALLYGGRLVVVPQLTTRSPQAFYRLLCERGVTVLNQTPTAFYQLITAQAELVASAEPVPPHRLKWVVFGGEALSLRALQPWVARNGDTAPALVNMYGITETTVHVTHCRLTAAQIEGEPASTVGRALPDLGIYVLDRRGEPVPPGVTGELYVGGAGVARGYLHRPQLTAERFIANPLADDAMPRLYRTGDLARWRADGTLDYLGRNDDQVKIRGFRIELGEIEAQLRSLAGVADGAVLAREDVPGEKRLVAYVVAEPGTMLALAELRGALAARLAEHFLPSAFVLLERLPLTSNGKLDRAALPAPDASAVASREYEAPVGDIEQALAQIWQELLGLERVGRRDHFFELGGHSLLAVQLIQRLRQRKLTTEVRAVFVAANLAELARATHPVADVTVPPNAITADSVTITPDMLPLIDLCEADIDHIVKRVPGGVANIQDIYALTPLQDGILFHHLLDPQVDPYVVVGRMAFQDRAILDRFLAAVQQVVDRHDILRTAFIGQGISTPAQVVWRHAPLAVAEIAIDASGGSAWEQLARHCDAGECRIPLDRAPLLRFYLAREPQTSRWLVLQLHHHLIDDASSLGVLNAEVRTLLAGRGHELPPPLPFRHLIARIRFGMSEDEHERYFRKMLADIREPTHPFGLQEVRHDGTNVDEAHRVLAPVLTDALRAHARRLGVSVASLFHVAWGLVMARASQREQAVFGTVLFGRMADGADQAVGLFVNTLPFRFDADDADVIASVRTAHAQLADLLRHEHASLALAQRCSGVPQGALFSTLLNFRHVAAPPAAAGHDEADAQAYSGIEWLGGQERTNYPLTLSVDDFGEALSLTVHAVKSLDAGRMCDFVEKAVEQVAAALGRTQPVAVRDLDVLPASERALMLDTWNRTEAAYPADLCAHALFERHVSARPDAIAVIQGEQSLTYAELNAQANRLAHVLIGRGVRADDHVAICAGRSVAMIVGQLAVLKSGGAYVPLDPGYPAERLAQLLGDCSPRLVLVDAAGRRALGDAPAFVAERVDLDALADYAGYPSGNPDPRALGLTSRHLAYIIYTSGSTGVPKGVMIEHHQLVNLTTWHAHCLTLTPGSRSAATASVAFDASVWEIWSALCNGSTLLLPPDAAADAMSMLRWWASQPLDTSFLTTPLAAIALNDGLVNPRLRCLLIGGDRLEQIPASLPDSIVLINNYGPTEATVVATSGQLFAHDAVVPIGRPIANTRIYLLDARRQPVPIGAVGEIYIGGAGVARGYLRRPELTAERFLDDPFSGVAQSRMYRTGDLARYRADGQLEFLGRNDQQVKIRGFRIEPGEVEARLAEHPAVRHAVVLAREDQPGEVRLVAYVVMDADATVAVAELRAQLAGRLPEYMVPAAIVRLDALPLTPNGKIDRKGLPAPEGEAFARQGYAAPQGATEMALAQIWRDLLGIERIGRHDSFFELGGHSLLAIRLLSRLPQAFGVEVPLATLFAHTTLESLAGVIAAAVTPTDASALAPIAPVSRAQPLPLSYAQQRLWFLAQFDGGSAAYHIPLALRLRGTLDVPAWIRSLNALYARHEALRTVFVGTDGVPRVELLPADGGMPLIEHDLRNAADATEQLKSVCREEVSAPFDLAHGPLIRARLARMAQDDHVFLLTQHHIISDGWSLGVMAHELSVLYTAFAQGQANPLPELALQYPDFAAWQREWLSGERLQAQTDYWRKALADAPVRLELPTDRPRPAQQSFAGASLPLHLDAGLTRDLKQLSQTHGVTLFMTLLAAWSAVLARLSGQDDLIIGSPTANRGRPELEPLVGFFVNTLALRIDLSGAPTGAELLARVRRTALAAQEHQDLPFEQVVEIVQPPRHRDHTPLFQVMFAWQNNDTGVSDIPGLRVAPVEMPVDAAKFDLELSLGEADGAIVGGLSYATALFDSTTIERHRQYLLAALQSLVDDVDQPVARIDLLPAAERTLLLNTWNRTEVAYPVEGCIHQQFEVQARQRPDATAVVYEGQSLSYAELNARANRLAHALIGRGVKRDDRVVICVERSLAMVVGLLAILKAGGAYVPLDPNYPAERLALLLGDCNPHMLLTDAAGRQALGDDAVHAVPHQIDLDRMSEVCAGYASDDPDPHARGLTSRHLAYIIYTSGSTGTPKGVMVEHAQVVRLFEATRNGFDFDETDTWCLFHSFAFDFSVWEMWGAWRYGGRLLIVPREVARSAEDFHQFVCANGVTVLNQTPSAFRGFIEASGRSDLKSALRYVIFGGEALEPAMLKPWYARHPDSSARLVNMYGITETTVHVTHYALDSADCERRGSPIGRPLQDLRIYLLDALGQPVPIGATGEIFVGGAGVARGYFNRAELTAARFVDDPFTPVAGARMYRSGDLARYLPDGRLEFFGRNDQQVKIRGFRIELGEIEAQLAEHAWVREAVVRAVEDDTGDKRLVAYLVLKEGVSTGEPVQVLRAHLAQRLPDYMVPVAYVAIPEIPLTAHGKLDTKRLPRHDGAAYARKQYTPPRTPAEEVLCQVWSEVLQVEQVGVHDNFFEIGGDSILSLRIVRGARVHGLEISVSDVFAHQTVAGLALAAGASAGRTHIDVDALHLDQSLRQVLPPTVVDAYPLTAMQALMVAEYGRNSDHGLGIYHVQQCFEFRDARPSAEAMHQALKLLVAAYPIFRTTLLRVGDSTVQGITSEEAFIVEFINEDLRACSDADKESRLRDYILRDRQRAFADTALTRFAWFRTAEDMFVLVHSIHHAIDDGWGNQQFLNQLFPAYIQLRNGGAPQVERSGNVFREYVALQRELADSPEAQAFWASRRFHPCGADTLPRHYGRAQNQHGSIMTIDSRTTRQLRATAKHLGVSLKAVLLAAYLEMLQSRTRSGSPTVGVVTNGRSDRLSDPLGALGLFWNMLPFGQEDWIADRNERVRVIQRELSEMERHAVFPHNRIETLRESSGLFFATFNYVDFHNAGTLPTDEGFELTRVYGHDKFHYPLNYAFSVNRLNEDINVHVHYDNTYFDGRDVHAFNVALLDLLEEFDAG</sequence>
<evidence type="ECO:0000259" key="4">
    <source>
        <dbReference type="PROSITE" id="PS50075"/>
    </source>
</evidence>
<dbReference type="Pfam" id="PF00668">
    <property type="entry name" value="Condensation"/>
    <property type="match status" value="5"/>
</dbReference>
<dbReference type="SUPFAM" id="SSF52777">
    <property type="entry name" value="CoA-dependent acyltransferases"/>
    <property type="match status" value="10"/>
</dbReference>
<dbReference type="Gene3D" id="3.40.50.12780">
    <property type="entry name" value="N-terminal domain of ligase-like"/>
    <property type="match status" value="1"/>
</dbReference>
<evidence type="ECO:0000313" key="5">
    <source>
        <dbReference type="EMBL" id="UXI65932.1"/>
    </source>
</evidence>
<dbReference type="SUPFAM" id="SSF56801">
    <property type="entry name" value="Acetyl-CoA synthetase-like"/>
    <property type="match status" value="4"/>
</dbReference>
<dbReference type="SMART" id="SM00823">
    <property type="entry name" value="PKS_PP"/>
    <property type="match status" value="4"/>
</dbReference>
<dbReference type="Gene3D" id="3.30.559.10">
    <property type="entry name" value="Chloramphenicol acetyltransferase-like domain"/>
    <property type="match status" value="5"/>
</dbReference>
<dbReference type="PROSITE" id="PS00455">
    <property type="entry name" value="AMP_BINDING"/>
    <property type="match status" value="4"/>
</dbReference>
<evidence type="ECO:0000313" key="6">
    <source>
        <dbReference type="Proteomes" id="UP001064632"/>
    </source>
</evidence>
<dbReference type="InterPro" id="IPR010071">
    <property type="entry name" value="AA_adenyl_dom"/>
</dbReference>
<dbReference type="InterPro" id="IPR020806">
    <property type="entry name" value="PKS_PP-bd"/>
</dbReference>
<dbReference type="InterPro" id="IPR001242">
    <property type="entry name" value="Condensation_dom"/>
</dbReference>
<dbReference type="Proteomes" id="UP001064632">
    <property type="component" value="Chromosome"/>
</dbReference>